<protein>
    <recommendedName>
        <fullName evidence="6">Thioredoxin</fullName>
    </recommendedName>
</protein>
<dbReference type="SUPFAM" id="SSF48452">
    <property type="entry name" value="TPR-like"/>
    <property type="match status" value="1"/>
</dbReference>
<reference evidence="8 9" key="1">
    <citation type="submission" date="2015-04" db="EMBL/GenBank/DDBJ databases">
        <title>Complete Sequence for the Genome of the Thioalkalivibrio versutus D301.</title>
        <authorList>
            <person name="Mu T."/>
            <person name="Zhou J."/>
            <person name="Xu X."/>
        </authorList>
    </citation>
    <scope>NUCLEOTIDE SEQUENCE [LARGE SCALE GENOMIC DNA]</scope>
    <source>
        <strain evidence="8 9">D301</strain>
    </source>
</reference>
<dbReference type="InterPro" id="IPR013766">
    <property type="entry name" value="Thioredoxin_domain"/>
</dbReference>
<dbReference type="STRING" id="106634.TVD_02655"/>
<dbReference type="FunFam" id="3.40.30.10:FF:000001">
    <property type="entry name" value="Thioredoxin"/>
    <property type="match status" value="1"/>
</dbReference>
<dbReference type="InterPro" id="IPR005746">
    <property type="entry name" value="Thioredoxin"/>
</dbReference>
<organism evidence="8 9">
    <name type="scientific">Thioalkalivibrio versutus</name>
    <dbReference type="NCBI Taxonomy" id="106634"/>
    <lineage>
        <taxon>Bacteria</taxon>
        <taxon>Pseudomonadati</taxon>
        <taxon>Pseudomonadota</taxon>
        <taxon>Gammaproteobacteria</taxon>
        <taxon>Chromatiales</taxon>
        <taxon>Ectothiorhodospiraceae</taxon>
        <taxon>Thioalkalivibrio</taxon>
    </lineage>
</organism>
<dbReference type="PANTHER" id="PTHR45663:SF11">
    <property type="entry name" value="GEO12009P1"/>
    <property type="match status" value="1"/>
</dbReference>
<keyword evidence="5" id="KW-0676">Redox-active center</keyword>
<keyword evidence="2" id="KW-0813">Transport</keyword>
<keyword evidence="9" id="KW-1185">Reference proteome</keyword>
<evidence type="ECO:0000256" key="3">
    <source>
        <dbReference type="ARBA" id="ARBA00022982"/>
    </source>
</evidence>
<evidence type="ECO:0000313" key="8">
    <source>
        <dbReference type="EMBL" id="AKJ94341.1"/>
    </source>
</evidence>
<evidence type="ECO:0000313" key="9">
    <source>
        <dbReference type="Proteomes" id="UP000064201"/>
    </source>
</evidence>
<dbReference type="PROSITE" id="PS00194">
    <property type="entry name" value="THIOREDOXIN_1"/>
    <property type="match status" value="1"/>
</dbReference>
<dbReference type="Pfam" id="PF14559">
    <property type="entry name" value="TPR_19"/>
    <property type="match status" value="1"/>
</dbReference>
<evidence type="ECO:0000256" key="1">
    <source>
        <dbReference type="ARBA" id="ARBA00008987"/>
    </source>
</evidence>
<dbReference type="PRINTS" id="PR00421">
    <property type="entry name" value="THIOREDOXIN"/>
</dbReference>
<dbReference type="PROSITE" id="PS51352">
    <property type="entry name" value="THIOREDOXIN_2"/>
    <property type="match status" value="1"/>
</dbReference>
<dbReference type="EMBL" id="CP011367">
    <property type="protein sequence ID" value="AKJ94341.1"/>
    <property type="molecule type" value="Genomic_DNA"/>
</dbReference>
<dbReference type="GO" id="GO:0015035">
    <property type="term" value="F:protein-disulfide reductase activity"/>
    <property type="evidence" value="ECO:0007669"/>
    <property type="project" value="UniProtKB-UniRule"/>
</dbReference>
<dbReference type="Gene3D" id="1.25.40.10">
    <property type="entry name" value="Tetratricopeptide repeat domain"/>
    <property type="match status" value="2"/>
</dbReference>
<dbReference type="AlphaFoldDB" id="A0A0G3G654"/>
<accession>A0A0G3G654</accession>
<dbReference type="PANTHER" id="PTHR45663">
    <property type="entry name" value="GEO12009P1"/>
    <property type="match status" value="1"/>
</dbReference>
<dbReference type="GO" id="GO:0006950">
    <property type="term" value="P:response to stress"/>
    <property type="evidence" value="ECO:0007669"/>
    <property type="project" value="UniProtKB-ARBA"/>
</dbReference>
<sequence>MAEAASATGDDILDVTQENFQQAVLDESHQRPVVVDFWAAWCGPCQQLMPLLQQLATQYAGKFRLAKVNSDEQQALAQQYGVRSLPTVMIFRHGKPADQFMGVQPEPNIRAMIDQYLEKPSDKLIEQAREQARTGDVDGALATLKAALEEDPDNGDLRIELARALAQSGDPEAAETELAKLPLDQSEKEEAKTLRARLVFAKTAAGVDPQALAKELQTGDPRPEALEQMAAYAMLSGRAEEALGLYLQLMKQHRAYNDGAGQQGLLAAFKVLGDDHPLVGQYRRQMASLLY</sequence>
<evidence type="ECO:0000259" key="7">
    <source>
        <dbReference type="PROSITE" id="PS51352"/>
    </source>
</evidence>
<dbReference type="SUPFAM" id="SSF52833">
    <property type="entry name" value="Thioredoxin-like"/>
    <property type="match status" value="1"/>
</dbReference>
<dbReference type="Proteomes" id="UP000064201">
    <property type="component" value="Chromosome"/>
</dbReference>
<dbReference type="InterPro" id="IPR036249">
    <property type="entry name" value="Thioredoxin-like_sf"/>
</dbReference>
<dbReference type="GO" id="GO:0005737">
    <property type="term" value="C:cytoplasm"/>
    <property type="evidence" value="ECO:0007669"/>
    <property type="project" value="TreeGrafter"/>
</dbReference>
<dbReference type="Pfam" id="PF14561">
    <property type="entry name" value="TPR_20"/>
    <property type="match status" value="1"/>
</dbReference>
<dbReference type="KEGG" id="tvr:TVD_02655"/>
<evidence type="ECO:0000256" key="2">
    <source>
        <dbReference type="ARBA" id="ARBA00022448"/>
    </source>
</evidence>
<dbReference type="PATRIC" id="fig|106634.4.peg.536"/>
<gene>
    <name evidence="8" type="ORF">TVD_02655</name>
</gene>
<keyword evidence="4" id="KW-1015">Disulfide bond</keyword>
<proteinExistence type="inferred from homology"/>
<dbReference type="Pfam" id="PF00085">
    <property type="entry name" value="Thioredoxin"/>
    <property type="match status" value="1"/>
</dbReference>
<dbReference type="CDD" id="cd02956">
    <property type="entry name" value="ybbN"/>
    <property type="match status" value="1"/>
</dbReference>
<dbReference type="NCBIfam" id="TIGR01068">
    <property type="entry name" value="thioredoxin"/>
    <property type="match status" value="1"/>
</dbReference>
<evidence type="ECO:0000256" key="6">
    <source>
        <dbReference type="NCBIfam" id="TIGR01068"/>
    </source>
</evidence>
<keyword evidence="3" id="KW-0249">Electron transport</keyword>
<evidence type="ECO:0000256" key="5">
    <source>
        <dbReference type="ARBA" id="ARBA00023284"/>
    </source>
</evidence>
<name>A0A0G3G654_9GAMM</name>
<dbReference type="InterPro" id="IPR017937">
    <property type="entry name" value="Thioredoxin_CS"/>
</dbReference>
<dbReference type="Gene3D" id="3.40.30.10">
    <property type="entry name" value="Glutaredoxin"/>
    <property type="match status" value="1"/>
</dbReference>
<dbReference type="InterPro" id="IPR011990">
    <property type="entry name" value="TPR-like_helical_dom_sf"/>
</dbReference>
<feature type="domain" description="Thioredoxin" evidence="7">
    <location>
        <begin position="6"/>
        <end position="118"/>
    </location>
</feature>
<comment type="similarity">
    <text evidence="1">Belongs to the thioredoxin family.</text>
</comment>
<dbReference type="RefSeq" id="WP_047250736.1">
    <property type="nucleotide sequence ID" value="NZ_CP011367.1"/>
</dbReference>
<dbReference type="OrthoDB" id="9790390at2"/>
<evidence type="ECO:0000256" key="4">
    <source>
        <dbReference type="ARBA" id="ARBA00023157"/>
    </source>
</evidence>